<protein>
    <submittedName>
        <fullName evidence="2">Uncharacterized protein</fullName>
    </submittedName>
</protein>
<dbReference type="Proteomes" id="UP000299102">
    <property type="component" value="Unassembled WGS sequence"/>
</dbReference>
<keyword evidence="3" id="KW-1185">Reference proteome</keyword>
<evidence type="ECO:0000313" key="2">
    <source>
        <dbReference type="EMBL" id="GBP05414.1"/>
    </source>
</evidence>
<gene>
    <name evidence="2" type="ORF">EVAR_73972_1</name>
</gene>
<accession>A0A4C1SU35</accession>
<comment type="caution">
    <text evidence="2">The sequence shown here is derived from an EMBL/GenBank/DDBJ whole genome shotgun (WGS) entry which is preliminary data.</text>
</comment>
<reference evidence="2 3" key="1">
    <citation type="journal article" date="2019" name="Commun. Biol.">
        <title>The bagworm genome reveals a unique fibroin gene that provides high tensile strength.</title>
        <authorList>
            <person name="Kono N."/>
            <person name="Nakamura H."/>
            <person name="Ohtoshi R."/>
            <person name="Tomita M."/>
            <person name="Numata K."/>
            <person name="Arakawa K."/>
        </authorList>
    </citation>
    <scope>NUCLEOTIDE SEQUENCE [LARGE SCALE GENOMIC DNA]</scope>
</reference>
<evidence type="ECO:0000256" key="1">
    <source>
        <dbReference type="SAM" id="MobiDB-lite"/>
    </source>
</evidence>
<name>A0A4C1SU35_EUMVA</name>
<dbReference type="EMBL" id="BGZK01003899">
    <property type="protein sequence ID" value="GBP05414.1"/>
    <property type="molecule type" value="Genomic_DNA"/>
</dbReference>
<dbReference type="AlphaFoldDB" id="A0A4C1SU35"/>
<evidence type="ECO:0000313" key="3">
    <source>
        <dbReference type="Proteomes" id="UP000299102"/>
    </source>
</evidence>
<sequence>MRVDGATLYAQGLCMGDMIDVLPVQSVGSRYCGCIEPGEPRAAAADAVRPRHAEVVFYTRARVRDSTPGTRTRDNKPGRAGPPAPEHLDEEMGSHQSQRNFISNVALNQFTRADLRANSH</sequence>
<proteinExistence type="predicted"/>
<feature type="region of interest" description="Disordered" evidence="1">
    <location>
        <begin position="61"/>
        <end position="99"/>
    </location>
</feature>
<organism evidence="2 3">
    <name type="scientific">Eumeta variegata</name>
    <name type="common">Bagworm moth</name>
    <name type="synonym">Eumeta japonica</name>
    <dbReference type="NCBI Taxonomy" id="151549"/>
    <lineage>
        <taxon>Eukaryota</taxon>
        <taxon>Metazoa</taxon>
        <taxon>Ecdysozoa</taxon>
        <taxon>Arthropoda</taxon>
        <taxon>Hexapoda</taxon>
        <taxon>Insecta</taxon>
        <taxon>Pterygota</taxon>
        <taxon>Neoptera</taxon>
        <taxon>Endopterygota</taxon>
        <taxon>Lepidoptera</taxon>
        <taxon>Glossata</taxon>
        <taxon>Ditrysia</taxon>
        <taxon>Tineoidea</taxon>
        <taxon>Psychidae</taxon>
        <taxon>Oiketicinae</taxon>
        <taxon>Eumeta</taxon>
    </lineage>
</organism>